<feature type="region of interest" description="Disordered" evidence="6">
    <location>
        <begin position="1906"/>
        <end position="1933"/>
    </location>
</feature>
<evidence type="ECO:0008006" key="12">
    <source>
        <dbReference type="Google" id="ProtNLM"/>
    </source>
</evidence>
<dbReference type="PANTHER" id="PTHR10799">
    <property type="entry name" value="SNF2/RAD54 HELICASE FAMILY"/>
    <property type="match status" value="1"/>
</dbReference>
<evidence type="ECO:0000256" key="2">
    <source>
        <dbReference type="ARBA" id="ARBA00022801"/>
    </source>
</evidence>
<feature type="compositionally biased region" description="Polar residues" evidence="6">
    <location>
        <begin position="2199"/>
        <end position="2223"/>
    </location>
</feature>
<feature type="domain" description="Helicase C-terminal" evidence="8">
    <location>
        <begin position="1343"/>
        <end position="1520"/>
    </location>
</feature>
<organism evidence="10 11">
    <name type="scientific">Zingiber officinale</name>
    <name type="common">Ginger</name>
    <name type="synonym">Amomum zingiber</name>
    <dbReference type="NCBI Taxonomy" id="94328"/>
    <lineage>
        <taxon>Eukaryota</taxon>
        <taxon>Viridiplantae</taxon>
        <taxon>Streptophyta</taxon>
        <taxon>Embryophyta</taxon>
        <taxon>Tracheophyta</taxon>
        <taxon>Spermatophyta</taxon>
        <taxon>Magnoliopsida</taxon>
        <taxon>Liliopsida</taxon>
        <taxon>Zingiberales</taxon>
        <taxon>Zingiberaceae</taxon>
        <taxon>Zingiber</taxon>
    </lineage>
</organism>
<feature type="compositionally biased region" description="Pro residues" evidence="6">
    <location>
        <begin position="8"/>
        <end position="19"/>
    </location>
</feature>
<feature type="compositionally biased region" description="Acidic residues" evidence="6">
    <location>
        <begin position="1658"/>
        <end position="1671"/>
    </location>
</feature>
<feature type="compositionally biased region" description="Polar residues" evidence="6">
    <location>
        <begin position="1919"/>
        <end position="1928"/>
    </location>
</feature>
<dbReference type="InterPro" id="IPR049730">
    <property type="entry name" value="SNF2/RAD54-like_C"/>
</dbReference>
<feature type="coiled-coil region" evidence="5">
    <location>
        <begin position="775"/>
        <end position="824"/>
    </location>
</feature>
<feature type="region of interest" description="Disordered" evidence="6">
    <location>
        <begin position="1635"/>
        <end position="1690"/>
    </location>
</feature>
<evidence type="ECO:0000313" key="10">
    <source>
        <dbReference type="EMBL" id="KAG6486975.1"/>
    </source>
</evidence>
<dbReference type="GO" id="GO:0005524">
    <property type="term" value="F:ATP binding"/>
    <property type="evidence" value="ECO:0007669"/>
    <property type="project" value="InterPro"/>
</dbReference>
<dbReference type="PROSITE" id="PS51666">
    <property type="entry name" value="QLQ"/>
    <property type="match status" value="1"/>
</dbReference>
<dbReference type="Proteomes" id="UP000734854">
    <property type="component" value="Unassembled WGS sequence"/>
</dbReference>
<feature type="compositionally biased region" description="Polar residues" evidence="6">
    <location>
        <begin position="329"/>
        <end position="357"/>
    </location>
</feature>
<feature type="region of interest" description="Disordered" evidence="6">
    <location>
        <begin position="2087"/>
        <end position="2241"/>
    </location>
</feature>
<name>A0A8J5FGN2_ZINOF</name>
<gene>
    <name evidence="10" type="ORF">ZIOFF_055556</name>
</gene>
<feature type="compositionally biased region" description="Low complexity" evidence="6">
    <location>
        <begin position="20"/>
        <end position="38"/>
    </location>
</feature>
<evidence type="ECO:0000256" key="1">
    <source>
        <dbReference type="ARBA" id="ARBA00004123"/>
    </source>
</evidence>
<dbReference type="PROSITE" id="PS51192">
    <property type="entry name" value="HELICASE_ATP_BIND_1"/>
    <property type="match status" value="1"/>
</dbReference>
<dbReference type="InterPro" id="IPR001650">
    <property type="entry name" value="Helicase_C-like"/>
</dbReference>
<dbReference type="Pfam" id="PF08880">
    <property type="entry name" value="QLQ"/>
    <property type="match status" value="1"/>
</dbReference>
<feature type="region of interest" description="Disordered" evidence="6">
    <location>
        <begin position="329"/>
        <end position="362"/>
    </location>
</feature>
<keyword evidence="4" id="KW-0539">Nucleus</keyword>
<evidence type="ECO:0000256" key="5">
    <source>
        <dbReference type="SAM" id="Coils"/>
    </source>
</evidence>
<feature type="compositionally biased region" description="Low complexity" evidence="6">
    <location>
        <begin position="2181"/>
        <end position="2198"/>
    </location>
</feature>
<feature type="region of interest" description="Disordered" evidence="6">
    <location>
        <begin position="1"/>
        <end position="91"/>
    </location>
</feature>
<feature type="domain" description="Helicase ATP-binding" evidence="7">
    <location>
        <begin position="1025"/>
        <end position="1190"/>
    </location>
</feature>
<dbReference type="EMBL" id="JACMSC010000015">
    <property type="protein sequence ID" value="KAG6486975.1"/>
    <property type="molecule type" value="Genomic_DNA"/>
</dbReference>
<dbReference type="SMART" id="SM00951">
    <property type="entry name" value="QLQ"/>
    <property type="match status" value="1"/>
</dbReference>
<evidence type="ECO:0000259" key="8">
    <source>
        <dbReference type="PROSITE" id="PS51194"/>
    </source>
</evidence>
<dbReference type="PROSITE" id="PS51194">
    <property type="entry name" value="HELICASE_CTER"/>
    <property type="match status" value="1"/>
</dbReference>
<evidence type="ECO:0000259" key="9">
    <source>
        <dbReference type="PROSITE" id="PS51666"/>
    </source>
</evidence>
<reference evidence="10 11" key="1">
    <citation type="submission" date="2020-08" db="EMBL/GenBank/DDBJ databases">
        <title>Plant Genome Project.</title>
        <authorList>
            <person name="Zhang R.-G."/>
        </authorList>
    </citation>
    <scope>NUCLEOTIDE SEQUENCE [LARGE SCALE GENOMIC DNA]</scope>
    <source>
        <tissue evidence="10">Rhizome</tissue>
    </source>
</reference>
<dbReference type="SMART" id="SM00487">
    <property type="entry name" value="DEXDc"/>
    <property type="match status" value="1"/>
</dbReference>
<feature type="compositionally biased region" description="Basic and acidic residues" evidence="6">
    <location>
        <begin position="642"/>
        <end position="652"/>
    </location>
</feature>
<feature type="compositionally biased region" description="Basic and acidic residues" evidence="6">
    <location>
        <begin position="2224"/>
        <end position="2236"/>
    </location>
</feature>
<dbReference type="FunFam" id="3.40.50.300:FF:000762">
    <property type="entry name" value="ATP-dependent helicase BRM"/>
    <property type="match status" value="1"/>
</dbReference>
<evidence type="ECO:0000313" key="11">
    <source>
        <dbReference type="Proteomes" id="UP000734854"/>
    </source>
</evidence>
<accession>A0A8J5FGN2</accession>
<feature type="region of interest" description="Disordered" evidence="6">
    <location>
        <begin position="613"/>
        <end position="678"/>
    </location>
</feature>
<dbReference type="Pfam" id="PF00271">
    <property type="entry name" value="Helicase_C"/>
    <property type="match status" value="1"/>
</dbReference>
<comment type="subcellular location">
    <subcellularLocation>
        <location evidence="1">Nucleus</location>
    </subcellularLocation>
</comment>
<feature type="region of interest" description="Disordered" evidence="6">
    <location>
        <begin position="1709"/>
        <end position="1751"/>
    </location>
</feature>
<keyword evidence="3" id="KW-0805">Transcription regulation</keyword>
<keyword evidence="2" id="KW-0378">Hydrolase</keyword>
<dbReference type="CDD" id="cd18793">
    <property type="entry name" value="SF2_C_SNF"/>
    <property type="match status" value="1"/>
</dbReference>
<dbReference type="SMART" id="SM00490">
    <property type="entry name" value="HELICc"/>
    <property type="match status" value="1"/>
</dbReference>
<dbReference type="GO" id="GO:0016787">
    <property type="term" value="F:hydrolase activity"/>
    <property type="evidence" value="ECO:0007669"/>
    <property type="project" value="UniProtKB-KW"/>
</dbReference>
<dbReference type="GO" id="GO:0006355">
    <property type="term" value="P:regulation of DNA-templated transcription"/>
    <property type="evidence" value="ECO:0007669"/>
    <property type="project" value="InterPro"/>
</dbReference>
<feature type="region of interest" description="Disordered" evidence="6">
    <location>
        <begin position="528"/>
        <end position="549"/>
    </location>
</feature>
<evidence type="ECO:0000256" key="6">
    <source>
        <dbReference type="SAM" id="MobiDB-lite"/>
    </source>
</evidence>
<feature type="compositionally biased region" description="Polar residues" evidence="6">
    <location>
        <begin position="1742"/>
        <end position="1751"/>
    </location>
</feature>
<dbReference type="GO" id="GO:0005634">
    <property type="term" value="C:nucleus"/>
    <property type="evidence" value="ECO:0007669"/>
    <property type="project" value="UniProtKB-SubCell"/>
</dbReference>
<evidence type="ECO:0000256" key="4">
    <source>
        <dbReference type="ARBA" id="ARBA00023242"/>
    </source>
</evidence>
<feature type="domain" description="QLQ" evidence="9">
    <location>
        <begin position="491"/>
        <end position="527"/>
    </location>
</feature>
<keyword evidence="3" id="KW-0804">Transcription</keyword>
<protein>
    <recommendedName>
        <fullName evidence="12">ATP-dependent helicase BRM</fullName>
    </recommendedName>
</protein>
<sequence>MQSGSGPSPAPAHQPPPGRSSPSSAASPSSSSSAVSAPNHLGLESMQQRQQQQRQLQLAHRKALLAQQQNHHHQQQLSKAETDQSHLPYQAGGTFGVSGAGFLANSAPNLSQSSKKYGNIPYQPSVLQLREENQSKGLGTGQQLQNPIHQAYLQFALQSAQQKSDGNFAMQQQVKTSMVSQSGRDQDMIMNKLKMQELMSQTANKSQMPMFKRTVEQFANAEKQMEQGRTNHDQRNDLKPFPTDAHLASVNMIRPVQSLLPPSNVQNFANNQLEMAQMQAIQAWAKEHNIDLSVPANLNLIAQILPLMQSNGVPAGQKPTETSTMIHQSLPTSKQQAMQSPAGSESSAHGNSTSDLSVGQHMKRRQMLPLCSNSAGDTPSINNSILHMKQQQFAENSQVGQNETVIRLPTVRCSGAQDTHLANSSGSMNHTLEKSNYNSTSMVNKMQTQSFRPLQQANQPIPLLATPSNNITGAHNPTDTGSSQTPKQHFGFTKKQLHVLKAQILAFRRLKRGERSLPPEVLQAISDSASDYQPSHGPSQPENVNHDSTKTAITSNNEHRRIIESNSQTEQSTFATKRHTQMKEEPFYGEEKIAFASQMQVSVDLEKEPAHMGSIGKLEESSSNVKSEQESEKGSQNSSSKGDCHVVKEKVSPADGGSMVPGCVKMPAPTNTTESSRDGVLKKYHGPIFDFSSFTRRPDTLASTATNYSSNLTLAYDVKDLLYEEAKSVLTKNRTENLKKISWLLAFNLERKIIKPDLVVQLQIEEKKLKLFNLQARLRDEIEHQQEEIMAMSDRQYRKFVRQCEQQRVELARQVQQLQRASREKLLKSVFQWRKKLLESHWAIRDARTTRNRGIAKYHERMLREFSKREDEDRNKRMEALKNNDVDRYREMLLEQQTSIQGDAAQRYAVLSSFLTQTEEYLLRLGGKITDAKGNQEVEEAANAAASAARAQGLSSEEIRAAAACAGEEVMIRNRFSEMNAPKDSSVNKYYNLAHAVTERVTRQPSMLRAGTLRDYQLVGLQWMLSLYNNKLNGILADEMGLGKTVQVMALIAYLMEFKGNYGPHLIIVPNAVLVNWKSELLNWLPSISCIFYVGSKEERSKLFSQEVCAVKFNVLVTTYEFIMYDRSKLSKIDWKYIVIDEAQRMKDRESVLARDLDRYRCQRRLLLTGTPLQNDLKELWSLLNLLLPEVFDNCKAFHDWFSKPFQKDGPHNEEDEWLETEKKVIIIHRLHQILEPFMLRRRLEDVEGSLPRKIPIVVRCRMSAIQGAIYDWIKPTGTIRVDPEDEIRRVQKNPLYQVKTYKNLNNKCMELRKVCNHPLLNYPYLSNYSKDFIVRSCGKLWVLDRILIKLHRAGHRVLLFSTMTKLLDILEEYLQWRRLVYRRIDGSTCLEDRELAIVDFNNPDSECFIFLLSIRAAGRGLNLQTADTVVIYDPDPNPQNEEQAVARAHRIGQKREVKVIYMEAVVDKISSYLKEDELRSGIAGDSDDDLAGRDRYMGSIESLIRSNIQQYKLDMADEVINAGRFDQRTTHEERRMTLEMLLHDEERYQENVHDVPSMQEVNRMIARSEEEVVLFDQMDEDLDWTADMIKHSEVPKWLRVSSSELDAVTASLSKKPLKNILSGNVVTEPNALMCDPSSSKMERRRGRPRKNYQVYLELDDEYGEDSDIDSEERNASEEEVEVGGFNDEGFNDEEFIDDDVLRSHKIQVTQGMGHDKRGHVSSQTMVRRSTNTSSGSGRLSQPQTPVLSSQKFGSLSLLEARPGLPLKKMSEELEEGEIAVSGDSHLDLQQSGSQLHDHEDGEEDQQVLQPKIKRKRSIRIHPRYNVEKDDKQSDIAKIAARSSKLLKVGNEYDSPSRTGKLESFSDAGLGKHGTTNSLLKHKHNTPAKKISPMPISDRISYFSGTTEDGNGHSRESWNNKANNSGGSTHMGEKMSDITQRKCKNVISKLQMRIHKDGNQIVPIFYDWWRRKEKPTFAISAASGNVLDLQRIEQRVDNLEYSGVTDFIADVQSMLKSIVQHCNYTYEVKCEADKLQALFFNIMKIAFPDSDFRQARNAVTFSNPRKPATTPAGSSHKLIANKIKRHTLINKLEKSSPPPRTSPHMATPMDDESRTKLTSSKQPKDSRPVSGSWTEKALEPSQYPPHPGDLVICKKKRKERDKSSIKQRIGPASPLNPSRFGPLSPTSSGGMSSGPSSSINRNSTLSIPRNSNSSLQAKHTSSLPHREMQRPNDRNRVSCSIADIQWAKPVKRMRTDSGKRRPSQM</sequence>
<proteinExistence type="predicted"/>
<feature type="region of interest" description="Disordered" evidence="6">
    <location>
        <begin position="1789"/>
        <end position="1808"/>
    </location>
</feature>
<dbReference type="FunFam" id="1.20.920.10:FF:000038">
    <property type="entry name" value="Brahma1"/>
    <property type="match status" value="1"/>
</dbReference>
<feature type="compositionally biased region" description="Low complexity" evidence="6">
    <location>
        <begin position="47"/>
        <end position="69"/>
    </location>
</feature>
<evidence type="ECO:0000259" key="7">
    <source>
        <dbReference type="PROSITE" id="PS51192"/>
    </source>
</evidence>
<keyword evidence="11" id="KW-1185">Reference proteome</keyword>
<keyword evidence="5" id="KW-0175">Coiled coil</keyword>
<dbReference type="Pfam" id="PF00176">
    <property type="entry name" value="SNF2-rel_dom"/>
    <property type="match status" value="1"/>
</dbReference>
<comment type="caution">
    <text evidence="10">The sequence shown here is derived from an EMBL/GenBank/DDBJ whole genome shotgun (WGS) entry which is preliminary data.</text>
</comment>
<evidence type="ECO:0000256" key="3">
    <source>
        <dbReference type="ARBA" id="ARBA00023015"/>
    </source>
</evidence>
<dbReference type="InterPro" id="IPR014978">
    <property type="entry name" value="Gln-Leu-Gln_QLQ"/>
</dbReference>
<dbReference type="InterPro" id="IPR014001">
    <property type="entry name" value="Helicase_ATP-bd"/>
</dbReference>
<feature type="compositionally biased region" description="Polar residues" evidence="6">
    <location>
        <begin position="528"/>
        <end position="543"/>
    </location>
</feature>
<dbReference type="OrthoDB" id="6017at2759"/>
<feature type="compositionally biased region" description="Low complexity" evidence="6">
    <location>
        <begin position="1728"/>
        <end position="1741"/>
    </location>
</feature>
<dbReference type="FunFam" id="3.40.50.10810:FF:000017">
    <property type="entry name" value="ATP-dependent helicase BRM"/>
    <property type="match status" value="1"/>
</dbReference>
<dbReference type="InterPro" id="IPR000330">
    <property type="entry name" value="SNF2_N"/>
</dbReference>